<keyword evidence="5" id="KW-0249">Electron transport</keyword>
<keyword evidence="11" id="KW-0676">Redox-active center</keyword>
<keyword evidence="10" id="KW-0143">Chaperone</keyword>
<evidence type="ECO:0000256" key="8">
    <source>
        <dbReference type="ARBA" id="ARBA00023136"/>
    </source>
</evidence>
<keyword evidence="6 12" id="KW-1133">Transmembrane helix</keyword>
<evidence type="ECO:0000313" key="13">
    <source>
        <dbReference type="EMBL" id="CAB4534670.1"/>
    </source>
</evidence>
<dbReference type="AlphaFoldDB" id="A0A6J6G9Z8"/>
<feature type="transmembrane region" description="Helical" evidence="12">
    <location>
        <begin position="42"/>
        <end position="62"/>
    </location>
</feature>
<evidence type="ECO:0000313" key="15">
    <source>
        <dbReference type="EMBL" id="CAB5066820.1"/>
    </source>
</evidence>
<dbReference type="GO" id="GO:0006457">
    <property type="term" value="P:protein folding"/>
    <property type="evidence" value="ECO:0007669"/>
    <property type="project" value="InterPro"/>
</dbReference>
<dbReference type="EMBL" id="CAFBQV010000186">
    <property type="protein sequence ID" value="CAB5066820.1"/>
    <property type="molecule type" value="Genomic_DNA"/>
</dbReference>
<dbReference type="PANTHER" id="PTHR43469">
    <property type="entry name" value="DISULFIDE FORMATION PROTEIN-RELATED"/>
    <property type="match status" value="1"/>
</dbReference>
<dbReference type="GO" id="GO:0016020">
    <property type="term" value="C:membrane"/>
    <property type="evidence" value="ECO:0007669"/>
    <property type="project" value="UniProtKB-SubCell"/>
</dbReference>
<evidence type="ECO:0000256" key="11">
    <source>
        <dbReference type="ARBA" id="ARBA00023284"/>
    </source>
</evidence>
<evidence type="ECO:0000256" key="4">
    <source>
        <dbReference type="ARBA" id="ARBA00022692"/>
    </source>
</evidence>
<name>A0A6J6G9Z8_9ZZZZ</name>
<dbReference type="PANTHER" id="PTHR43469:SF1">
    <property type="entry name" value="SPBETA PROPHAGE-DERIVED DISULFIDE BOND FORMATION PROTEIN B"/>
    <property type="match status" value="1"/>
</dbReference>
<evidence type="ECO:0000256" key="1">
    <source>
        <dbReference type="ARBA" id="ARBA00004141"/>
    </source>
</evidence>
<dbReference type="EMBL" id="CAEZSE010000073">
    <property type="protein sequence ID" value="CAB4534670.1"/>
    <property type="molecule type" value="Genomic_DNA"/>
</dbReference>
<proteinExistence type="inferred from homology"/>
<evidence type="ECO:0000313" key="14">
    <source>
        <dbReference type="EMBL" id="CAB4598152.1"/>
    </source>
</evidence>
<comment type="subcellular location">
    <subcellularLocation>
        <location evidence="1">Membrane</location>
        <topology evidence="1">Multi-pass membrane protein</topology>
    </subcellularLocation>
</comment>
<keyword evidence="4 12" id="KW-0812">Transmembrane</keyword>
<sequence length="172" mass="19289">MNNEVFELFFAMLSLGTLVFSLVVLIARLTKADSFISEVKKIALPLAALITTTAMLGSLYFSEIVNYKPCRLCWYQRSAMYPLAILLVAANFKKFKFMKIAAVSLASIGGAVSTYHWFLERFPDLDAGVCDAKLPCEFIWFENFGFVTLSFMAFTAFLATIVLVTISQQENK</sequence>
<keyword evidence="9" id="KW-1015">Disulfide bond</keyword>
<keyword evidence="3" id="KW-0813">Transport</keyword>
<dbReference type="InterPro" id="IPR012187">
    <property type="entry name" value="Disulphide_bond_form_BdbC"/>
</dbReference>
<dbReference type="GO" id="GO:0015035">
    <property type="term" value="F:protein-disulfide reductase activity"/>
    <property type="evidence" value="ECO:0007669"/>
    <property type="project" value="InterPro"/>
</dbReference>
<comment type="similarity">
    <text evidence="2">Belongs to the DsbB family. BdbC subfamily.</text>
</comment>
<protein>
    <submittedName>
        <fullName evidence="14">Unannotated protein</fullName>
    </submittedName>
</protein>
<organism evidence="14">
    <name type="scientific">freshwater metagenome</name>
    <dbReference type="NCBI Taxonomy" id="449393"/>
    <lineage>
        <taxon>unclassified sequences</taxon>
        <taxon>metagenomes</taxon>
        <taxon>ecological metagenomes</taxon>
    </lineage>
</organism>
<dbReference type="EMBL" id="CAEZUN010000041">
    <property type="protein sequence ID" value="CAB4598152.1"/>
    <property type="molecule type" value="Genomic_DNA"/>
</dbReference>
<keyword evidence="7" id="KW-0560">Oxidoreductase</keyword>
<evidence type="ECO:0000256" key="6">
    <source>
        <dbReference type="ARBA" id="ARBA00022989"/>
    </source>
</evidence>
<evidence type="ECO:0000256" key="5">
    <source>
        <dbReference type="ARBA" id="ARBA00022982"/>
    </source>
</evidence>
<evidence type="ECO:0000256" key="7">
    <source>
        <dbReference type="ARBA" id="ARBA00023002"/>
    </source>
</evidence>
<dbReference type="SUPFAM" id="SSF158442">
    <property type="entry name" value="DsbB-like"/>
    <property type="match status" value="1"/>
</dbReference>
<gene>
    <name evidence="13" type="ORF">UFOPK1353_00571</name>
    <name evidence="14" type="ORF">UFOPK1826_00472</name>
    <name evidence="15" type="ORF">UFOPK4345_01083</name>
</gene>
<reference evidence="14" key="1">
    <citation type="submission" date="2020-05" db="EMBL/GenBank/DDBJ databases">
        <authorList>
            <person name="Chiriac C."/>
            <person name="Salcher M."/>
            <person name="Ghai R."/>
            <person name="Kavagutti S V."/>
        </authorList>
    </citation>
    <scope>NUCLEOTIDE SEQUENCE</scope>
</reference>
<dbReference type="Gene3D" id="1.20.1550.10">
    <property type="entry name" value="DsbB-like"/>
    <property type="match status" value="1"/>
</dbReference>
<accession>A0A6J6G9Z8</accession>
<feature type="transmembrane region" description="Helical" evidence="12">
    <location>
        <begin position="6"/>
        <end position="30"/>
    </location>
</feature>
<feature type="transmembrane region" description="Helical" evidence="12">
    <location>
        <begin position="99"/>
        <end position="118"/>
    </location>
</feature>
<feature type="transmembrane region" description="Helical" evidence="12">
    <location>
        <begin position="138"/>
        <end position="166"/>
    </location>
</feature>
<evidence type="ECO:0000256" key="12">
    <source>
        <dbReference type="SAM" id="Phobius"/>
    </source>
</evidence>
<keyword evidence="8 12" id="KW-0472">Membrane</keyword>
<evidence type="ECO:0000256" key="3">
    <source>
        <dbReference type="ARBA" id="ARBA00022448"/>
    </source>
</evidence>
<evidence type="ECO:0000256" key="2">
    <source>
        <dbReference type="ARBA" id="ARBA00007602"/>
    </source>
</evidence>
<evidence type="ECO:0000256" key="10">
    <source>
        <dbReference type="ARBA" id="ARBA00023186"/>
    </source>
</evidence>
<dbReference type="Pfam" id="PF02600">
    <property type="entry name" value="DsbB"/>
    <property type="match status" value="1"/>
</dbReference>
<dbReference type="InterPro" id="IPR023380">
    <property type="entry name" value="DsbB-like_sf"/>
</dbReference>
<evidence type="ECO:0000256" key="9">
    <source>
        <dbReference type="ARBA" id="ARBA00023157"/>
    </source>
</evidence>
<dbReference type="InterPro" id="IPR003752">
    <property type="entry name" value="DiS_bond_form_DsbB/BdbC"/>
</dbReference>